<dbReference type="Proteomes" id="UP000037392">
    <property type="component" value="Unassembled WGS sequence"/>
</dbReference>
<reference evidence="1 2" key="1">
    <citation type="submission" date="2011-04" db="EMBL/GenBank/DDBJ databases">
        <title>The Genome Sequence of Clostridium citroniae WAL-19142.</title>
        <authorList>
            <consortium name="The Broad Institute Genome Sequencing Platform"/>
            <person name="Earl A."/>
            <person name="Ward D."/>
            <person name="Feldgarden M."/>
            <person name="Gevers D."/>
            <person name="Warren Y.A."/>
            <person name="Tyrrell K.L."/>
            <person name="Citron D.M."/>
            <person name="Goldstein E.J."/>
            <person name="Daigneault M."/>
            <person name="Allen-Vercoe E."/>
            <person name="Young S.K."/>
            <person name="Zeng Q."/>
            <person name="Gargeya S."/>
            <person name="Fitzgerald M."/>
            <person name="Haas B."/>
            <person name="Abouelleil A."/>
            <person name="Alvarado L."/>
            <person name="Arachchi H.M."/>
            <person name="Berlin A."/>
            <person name="Brown A."/>
            <person name="Chapman S.B."/>
            <person name="Chen Z."/>
            <person name="Dunbar C."/>
            <person name="Freedman E."/>
            <person name="Gearin G."/>
            <person name="Gellesch M."/>
            <person name="Goldberg J."/>
            <person name="Griggs A."/>
            <person name="Gujja S."/>
            <person name="Heilman E.R."/>
            <person name="Heiman D."/>
            <person name="Howarth C."/>
            <person name="Larson L."/>
            <person name="Lui A."/>
            <person name="MacDonald P.J."/>
            <person name="Mehta T."/>
            <person name="Montmayeur A."/>
            <person name="Murphy C."/>
            <person name="Neiman D."/>
            <person name="Pearson M."/>
            <person name="Priest M."/>
            <person name="Roberts A."/>
            <person name="Saif S."/>
            <person name="Shea T."/>
            <person name="Shenoy N."/>
            <person name="Sisk P."/>
            <person name="Stolte C."/>
            <person name="Sykes S."/>
            <person name="White J."/>
            <person name="Yandava C."/>
            <person name="Wortman J."/>
            <person name="Nusbaum C."/>
            <person name="Birren B."/>
        </authorList>
    </citation>
    <scope>NUCLEOTIDE SEQUENCE [LARGE SCALE GENOMIC DNA]</scope>
    <source>
        <strain evidence="1 2">WAL-19142</strain>
    </source>
</reference>
<comment type="caution">
    <text evidence="1">The sequence shown here is derived from an EMBL/GenBank/DDBJ whole genome shotgun (WGS) entry which is preliminary data.</text>
</comment>
<dbReference type="EMBL" id="ADLK01000010">
    <property type="protein sequence ID" value="KMW22357.1"/>
    <property type="molecule type" value="Genomic_DNA"/>
</dbReference>
<evidence type="ECO:0008006" key="3">
    <source>
        <dbReference type="Google" id="ProtNLM"/>
    </source>
</evidence>
<evidence type="ECO:0000313" key="1">
    <source>
        <dbReference type="EMBL" id="KMW22357.1"/>
    </source>
</evidence>
<protein>
    <recommendedName>
        <fullName evidence="3">Spore coat associated protein JA</fullName>
    </recommendedName>
</protein>
<dbReference type="Pfam" id="PF11007">
    <property type="entry name" value="CotJA"/>
    <property type="match status" value="1"/>
</dbReference>
<organism evidence="1 2">
    <name type="scientific">[Clostridium] citroniae WAL-19142</name>
    <dbReference type="NCBI Taxonomy" id="742734"/>
    <lineage>
        <taxon>Bacteria</taxon>
        <taxon>Bacillati</taxon>
        <taxon>Bacillota</taxon>
        <taxon>Clostridia</taxon>
        <taxon>Lachnospirales</taxon>
        <taxon>Lachnospiraceae</taxon>
        <taxon>Enterocloster</taxon>
    </lineage>
</organism>
<evidence type="ECO:0000313" key="2">
    <source>
        <dbReference type="Proteomes" id="UP000037392"/>
    </source>
</evidence>
<dbReference type="InterPro" id="IPR020256">
    <property type="entry name" value="Spore_coat_CotJA"/>
</dbReference>
<accession>A0A0J9CB56</accession>
<dbReference type="OrthoDB" id="9800571at2"/>
<proteinExistence type="predicted"/>
<name>A0A0J9CB56_9FIRM</name>
<gene>
    <name evidence="1" type="ORF">HMPREF9470_01426</name>
</gene>
<sequence length="139" mass="15844">MDSYTDVSGQCCGCGCRHVSCNTSSQNDSGSYWQPDYPDMNTVPWAVSDNNTVPSYSYMDQTYPDMDQTYPNMNQTYPNMNQMVCVSTEPGCLEQQFPVAMAYVPWQQWQTTYAPERGLVQGTIFPDLDLQFNYGRCSR</sequence>
<dbReference type="AlphaFoldDB" id="A0A0J9CB56"/>
<dbReference type="RefSeq" id="WP_048929505.1">
    <property type="nucleotide sequence ID" value="NZ_KQ235876.1"/>
</dbReference>
<dbReference type="GeneID" id="93166909"/>
<dbReference type="PATRIC" id="fig|742734.4.peg.1526"/>